<dbReference type="Proteomes" id="UP000492821">
    <property type="component" value="Unassembled WGS sequence"/>
</dbReference>
<feature type="region of interest" description="Disordered" evidence="3">
    <location>
        <begin position="222"/>
        <end position="255"/>
    </location>
</feature>
<feature type="compositionally biased region" description="Low complexity" evidence="3">
    <location>
        <begin position="583"/>
        <end position="599"/>
    </location>
</feature>
<keyword evidence="2" id="KW-0597">Phosphoprotein</keyword>
<feature type="compositionally biased region" description="Polar residues" evidence="3">
    <location>
        <begin position="623"/>
        <end position="637"/>
    </location>
</feature>
<feature type="region of interest" description="Disordered" evidence="3">
    <location>
        <begin position="662"/>
        <end position="778"/>
    </location>
</feature>
<feature type="domain" description="PID" evidence="4">
    <location>
        <begin position="267"/>
        <end position="400"/>
    </location>
</feature>
<keyword evidence="1" id="KW-0217">Developmental protein</keyword>
<accession>A0A7E4VTY0</accession>
<evidence type="ECO:0000256" key="1">
    <source>
        <dbReference type="ARBA" id="ARBA00022473"/>
    </source>
</evidence>
<protein>
    <submittedName>
        <fullName evidence="6">PID domain-containing protein</fullName>
    </submittedName>
</protein>
<feature type="compositionally biased region" description="Polar residues" evidence="3">
    <location>
        <begin position="418"/>
        <end position="429"/>
    </location>
</feature>
<feature type="compositionally biased region" description="Basic and acidic residues" evidence="3">
    <location>
        <begin position="245"/>
        <end position="255"/>
    </location>
</feature>
<feature type="compositionally biased region" description="Pro residues" evidence="3">
    <location>
        <begin position="749"/>
        <end position="765"/>
    </location>
</feature>
<organism evidence="5 6">
    <name type="scientific">Panagrellus redivivus</name>
    <name type="common">Microworm</name>
    <dbReference type="NCBI Taxonomy" id="6233"/>
    <lineage>
        <taxon>Eukaryota</taxon>
        <taxon>Metazoa</taxon>
        <taxon>Ecdysozoa</taxon>
        <taxon>Nematoda</taxon>
        <taxon>Chromadorea</taxon>
        <taxon>Rhabditida</taxon>
        <taxon>Tylenchina</taxon>
        <taxon>Panagrolaimomorpha</taxon>
        <taxon>Panagrolaimoidea</taxon>
        <taxon>Panagrolaimidae</taxon>
        <taxon>Panagrellus</taxon>
    </lineage>
</organism>
<sequence>MSANSVSTNTAIRQAMAKSSTEDSDDFDASIDASATAITRGAVSQPASQEGGVAWLAGLSRPQPPHHSMHSCDRFNELIMADSTSNCLVEVERDFSYDAFLMPIVMRKSSKNKDKYLVSTSTKDPPNNASTSESPKKPNLLTRSWARISGRKKRRPPPTPIEEGIEGIENGEAPLPSTSSAAVTAKSGPQEFPWQLADESTAPSPQKPFLNRGMDKIRKSIRQSFRRRPQPLTAAEPSSSSETPPKAEEAGKNPWQIDEKAVRNGVCKFNVKYLGSCEVFESRGVHVCETALEHLRGRKKATKAILYISGDGIRVVDSESKRGLIVDQTIEKVSFCAPDRQNLKGFAYICREGASRRWVCHGFSTIKESGERVSHAVGCAFTICLEAKKRREKETAGSSKSTPSKSKGTSKSSPPTADSLSDLNAVWNTPSPPEKDRTNLLPNRFASHNPAYASFRRQLSISERKQDPQTAILSEPPSRQPAPTRTPDTSVAKPRPHGNLALFNRQGSFRGPEPASSSNGCPLPSSSSADIGGFKRFSSVRADFLYRPTFDNTHTQYNQPIYEGDDEPWPETGSGFTSTMNASASGRALSSGMSASASMPFEGEQKENGVASPSWPEIFLGESAQSTPTHRIASNTAKPPPPQKTSPSRADAWLDETFKQTVSLHGTPSPREVTHNGFPSTPMSASALPPLPEAPPASSSTPSKPVQHAPTPSPPPMDQPDNYKTHNRKGSSSRKQIEYQLLDETDAPVSPPRTTPTGPPPPPSQTTPIRHGPSLNDPFDVQWSAAILQKSAAITVGNGHRPAPTKHNPFTSESAPVNV</sequence>
<reference evidence="6" key="2">
    <citation type="submission" date="2020-10" db="UniProtKB">
        <authorList>
            <consortium name="WormBaseParasite"/>
        </authorList>
    </citation>
    <scope>IDENTIFICATION</scope>
</reference>
<keyword evidence="5" id="KW-1185">Reference proteome</keyword>
<dbReference type="SUPFAM" id="SSF50729">
    <property type="entry name" value="PH domain-like"/>
    <property type="match status" value="1"/>
</dbReference>
<feature type="region of interest" description="Disordered" evidence="3">
    <location>
        <begin position="1"/>
        <end position="27"/>
    </location>
</feature>
<dbReference type="AlphaFoldDB" id="A0A7E4VTY0"/>
<dbReference type="Gene3D" id="2.30.29.30">
    <property type="entry name" value="Pleckstrin-homology domain (PH domain)/Phosphotyrosine-binding domain (PTB)"/>
    <property type="match status" value="1"/>
</dbReference>
<dbReference type="InterPro" id="IPR011993">
    <property type="entry name" value="PH-like_dom_sf"/>
</dbReference>
<feature type="compositionally biased region" description="Low complexity" evidence="3">
    <location>
        <begin position="516"/>
        <end position="528"/>
    </location>
</feature>
<evidence type="ECO:0000313" key="5">
    <source>
        <dbReference type="Proteomes" id="UP000492821"/>
    </source>
</evidence>
<evidence type="ECO:0000256" key="2">
    <source>
        <dbReference type="ARBA" id="ARBA00022553"/>
    </source>
</evidence>
<dbReference type="PANTHER" id="PTHR47368">
    <property type="entry name" value="NUMB"/>
    <property type="match status" value="1"/>
</dbReference>
<feature type="compositionally biased region" description="Polar residues" evidence="3">
    <location>
        <begin position="808"/>
        <end position="819"/>
    </location>
</feature>
<feature type="region of interest" description="Disordered" evidence="3">
    <location>
        <begin position="392"/>
        <end position="445"/>
    </location>
</feature>
<dbReference type="GO" id="GO:0005737">
    <property type="term" value="C:cytoplasm"/>
    <property type="evidence" value="ECO:0007669"/>
    <property type="project" value="TreeGrafter"/>
</dbReference>
<feature type="region of interest" description="Disordered" evidence="3">
    <location>
        <begin position="797"/>
        <end position="819"/>
    </location>
</feature>
<feature type="compositionally biased region" description="Low complexity" evidence="3">
    <location>
        <begin position="696"/>
        <end position="705"/>
    </location>
</feature>
<dbReference type="WBParaSite" id="Pan_g3404.t1">
    <property type="protein sequence ID" value="Pan_g3404.t1"/>
    <property type="gene ID" value="Pan_g3404"/>
</dbReference>
<feature type="compositionally biased region" description="Polar residues" evidence="3">
    <location>
        <begin position="118"/>
        <end position="133"/>
    </location>
</feature>
<dbReference type="CDD" id="cd01268">
    <property type="entry name" value="PTB_Numb"/>
    <property type="match status" value="1"/>
</dbReference>
<name>A0A7E4VTY0_PANRE</name>
<dbReference type="InterPro" id="IPR006020">
    <property type="entry name" value="PTB/PI_dom"/>
</dbReference>
<dbReference type="InterPro" id="IPR016698">
    <property type="entry name" value="Numb/numb-like"/>
</dbReference>
<evidence type="ECO:0000256" key="3">
    <source>
        <dbReference type="SAM" id="MobiDB-lite"/>
    </source>
</evidence>
<feature type="region of interest" description="Disordered" evidence="3">
    <location>
        <begin position="113"/>
        <end position="187"/>
    </location>
</feature>
<dbReference type="Pfam" id="PF00640">
    <property type="entry name" value="PID"/>
    <property type="match status" value="1"/>
</dbReference>
<dbReference type="PROSITE" id="PS01179">
    <property type="entry name" value="PID"/>
    <property type="match status" value="1"/>
</dbReference>
<feature type="compositionally biased region" description="Polar residues" evidence="3">
    <location>
        <begin position="1"/>
        <end position="12"/>
    </location>
</feature>
<reference evidence="5" key="1">
    <citation type="journal article" date="2013" name="Genetics">
        <title>The draft genome and transcriptome of Panagrellus redivivus are shaped by the harsh demands of a free-living lifestyle.</title>
        <authorList>
            <person name="Srinivasan J."/>
            <person name="Dillman A.R."/>
            <person name="Macchietto M.G."/>
            <person name="Heikkinen L."/>
            <person name="Lakso M."/>
            <person name="Fracchia K.M."/>
            <person name="Antoshechkin I."/>
            <person name="Mortazavi A."/>
            <person name="Wong G."/>
            <person name="Sternberg P.W."/>
        </authorList>
    </citation>
    <scope>NUCLEOTIDE SEQUENCE [LARGE SCALE GENOMIC DNA]</scope>
    <source>
        <strain evidence="5">MT8872</strain>
    </source>
</reference>
<feature type="region of interest" description="Disordered" evidence="3">
    <location>
        <begin position="461"/>
        <end position="528"/>
    </location>
</feature>
<evidence type="ECO:0000313" key="6">
    <source>
        <dbReference type="WBParaSite" id="Pan_g3404.t1"/>
    </source>
</evidence>
<dbReference type="SMART" id="SM00462">
    <property type="entry name" value="PTB"/>
    <property type="match status" value="1"/>
</dbReference>
<evidence type="ECO:0000259" key="4">
    <source>
        <dbReference type="PROSITE" id="PS01179"/>
    </source>
</evidence>
<feature type="compositionally biased region" description="Low complexity" evidence="3">
    <location>
        <begin position="679"/>
        <end position="688"/>
    </location>
</feature>
<feature type="compositionally biased region" description="Low complexity" evidence="3">
    <location>
        <begin position="231"/>
        <end position="244"/>
    </location>
</feature>
<feature type="region of interest" description="Disordered" evidence="3">
    <location>
        <begin position="583"/>
        <end position="649"/>
    </location>
</feature>
<dbReference type="PANTHER" id="PTHR47368:SF2">
    <property type="entry name" value="PID DOMAIN-CONTAINING PROTEIN"/>
    <property type="match status" value="1"/>
</dbReference>
<feature type="compositionally biased region" description="Low complexity" evidence="3">
    <location>
        <begin position="397"/>
        <end position="416"/>
    </location>
</feature>
<proteinExistence type="predicted"/>